<proteinExistence type="predicted"/>
<dbReference type="Proteomes" id="UP000824105">
    <property type="component" value="Unassembled WGS sequence"/>
</dbReference>
<dbReference type="EMBL" id="DXBF01000009">
    <property type="protein sequence ID" value="HIZ61354.1"/>
    <property type="molecule type" value="Genomic_DNA"/>
</dbReference>
<dbReference type="InterPro" id="IPR029044">
    <property type="entry name" value="Nucleotide-diphossugar_trans"/>
</dbReference>
<accession>A0A9D2FHJ6</accession>
<protein>
    <submittedName>
        <fullName evidence="2">Glycosyltransferase</fullName>
    </submittedName>
</protein>
<reference evidence="2" key="2">
    <citation type="submission" date="2021-04" db="EMBL/GenBank/DDBJ databases">
        <authorList>
            <person name="Gilroy R."/>
        </authorList>
    </citation>
    <scope>NUCLEOTIDE SEQUENCE</scope>
    <source>
        <strain evidence="2">CHK188-11489</strain>
    </source>
</reference>
<dbReference type="CDD" id="cd00761">
    <property type="entry name" value="Glyco_tranf_GTA_type"/>
    <property type="match status" value="1"/>
</dbReference>
<name>A0A9D2FHJ6_9FIRM</name>
<evidence type="ECO:0000313" key="2">
    <source>
        <dbReference type="EMBL" id="HIZ61354.1"/>
    </source>
</evidence>
<dbReference type="PANTHER" id="PTHR43685:SF2">
    <property type="entry name" value="GLYCOSYLTRANSFERASE 2-LIKE DOMAIN-CONTAINING PROTEIN"/>
    <property type="match status" value="1"/>
</dbReference>
<evidence type="ECO:0000259" key="1">
    <source>
        <dbReference type="Pfam" id="PF00535"/>
    </source>
</evidence>
<dbReference type="Pfam" id="PF00535">
    <property type="entry name" value="Glycos_transf_2"/>
    <property type="match status" value="1"/>
</dbReference>
<dbReference type="InterPro" id="IPR050834">
    <property type="entry name" value="Glycosyltransf_2"/>
</dbReference>
<gene>
    <name evidence="2" type="ORF">H9724_01105</name>
</gene>
<feature type="domain" description="Glycosyltransferase 2-like" evidence="1">
    <location>
        <begin position="6"/>
        <end position="119"/>
    </location>
</feature>
<dbReference type="Gene3D" id="3.90.550.10">
    <property type="entry name" value="Spore Coat Polysaccharide Biosynthesis Protein SpsA, Chain A"/>
    <property type="match status" value="1"/>
</dbReference>
<comment type="caution">
    <text evidence="2">The sequence shown here is derived from an EMBL/GenBank/DDBJ whole genome shotgun (WGS) entry which is preliminary data.</text>
</comment>
<sequence length="333" mass="37548">MATQISIVIPIYNAAATLRAAVESVLAQDVPDMELLLVDDGSTDATAVLCHALSEQDRRVRVLTQKNAGICAARNRGIEAAAGEYIAFCDDDDEFLPGALPLLLEAARKTGADVVRADYELLRERADGSFQEQQHPCGESCRLWKDGYEAFLQNCGPQFVWNALYRRAALKGLKFDERCRYGLEDFVFNMMLYAATDRAVYLPQVVYRHFERRQSTSVCRSAQAFQGRIQALGPWMAAEYAALQARCAAQVQERVWTLRRTEAVAFLMHQLRDGRAPAALRRRAWRALRAVLARYPGRPLDFLRIAGQNKKKTAALLLYQLHMQRLYDVLSGQ</sequence>
<dbReference type="AlphaFoldDB" id="A0A9D2FHJ6"/>
<reference evidence="2" key="1">
    <citation type="journal article" date="2021" name="PeerJ">
        <title>Extensive microbial diversity within the chicken gut microbiome revealed by metagenomics and culture.</title>
        <authorList>
            <person name="Gilroy R."/>
            <person name="Ravi A."/>
            <person name="Getino M."/>
            <person name="Pursley I."/>
            <person name="Horton D.L."/>
            <person name="Alikhan N.F."/>
            <person name="Baker D."/>
            <person name="Gharbi K."/>
            <person name="Hall N."/>
            <person name="Watson M."/>
            <person name="Adriaenssens E.M."/>
            <person name="Foster-Nyarko E."/>
            <person name="Jarju S."/>
            <person name="Secka A."/>
            <person name="Antonio M."/>
            <person name="Oren A."/>
            <person name="Chaudhuri R.R."/>
            <person name="La Ragione R."/>
            <person name="Hildebrand F."/>
            <person name="Pallen M.J."/>
        </authorList>
    </citation>
    <scope>NUCLEOTIDE SEQUENCE</scope>
    <source>
        <strain evidence="2">CHK188-11489</strain>
    </source>
</reference>
<dbReference type="SUPFAM" id="SSF53448">
    <property type="entry name" value="Nucleotide-diphospho-sugar transferases"/>
    <property type="match status" value="1"/>
</dbReference>
<dbReference type="InterPro" id="IPR001173">
    <property type="entry name" value="Glyco_trans_2-like"/>
</dbReference>
<organism evidence="2 3">
    <name type="scientific">Candidatus Gemmiger avistercoris</name>
    <dbReference type="NCBI Taxonomy" id="2838606"/>
    <lineage>
        <taxon>Bacteria</taxon>
        <taxon>Bacillati</taxon>
        <taxon>Bacillota</taxon>
        <taxon>Clostridia</taxon>
        <taxon>Eubacteriales</taxon>
        <taxon>Gemmiger</taxon>
    </lineage>
</organism>
<evidence type="ECO:0000313" key="3">
    <source>
        <dbReference type="Proteomes" id="UP000824105"/>
    </source>
</evidence>
<dbReference type="PANTHER" id="PTHR43685">
    <property type="entry name" value="GLYCOSYLTRANSFERASE"/>
    <property type="match status" value="1"/>
</dbReference>